<evidence type="ECO:0000313" key="1">
    <source>
        <dbReference type="EMBL" id="RLQ97241.1"/>
    </source>
</evidence>
<name>A0A3L7K599_9BACI</name>
<dbReference type="AlphaFoldDB" id="A0A3L7K599"/>
<reference evidence="1 2" key="1">
    <citation type="submission" date="2018-10" db="EMBL/GenBank/DDBJ databases">
        <title>Falsibacillus sp. genome draft.</title>
        <authorList>
            <person name="Shi S."/>
        </authorList>
    </citation>
    <scope>NUCLEOTIDE SEQUENCE [LARGE SCALE GENOMIC DNA]</scope>
    <source>
        <strain evidence="1 2">GY 10110</strain>
    </source>
</reference>
<protein>
    <submittedName>
        <fullName evidence="1">Spore gernimation protein</fullName>
    </submittedName>
</protein>
<dbReference type="EMBL" id="RCVZ01000002">
    <property type="protein sequence ID" value="RLQ97241.1"/>
    <property type="molecule type" value="Genomic_DNA"/>
</dbReference>
<sequence length="84" mass="8886">MKFYVQQTIQIQMIKIGSVSNSSVFQIGTAGSISESSNLYNTGGYIKPAPEAVKPGTVVAEQGAKQPPIIKKPLVPFQPPASPV</sequence>
<dbReference type="Pfam" id="PF10803">
    <property type="entry name" value="GerPB"/>
    <property type="match status" value="1"/>
</dbReference>
<keyword evidence="2" id="KW-1185">Reference proteome</keyword>
<organism evidence="1 2">
    <name type="scientific">Falsibacillus albus</name>
    <dbReference type="NCBI Taxonomy" id="2478915"/>
    <lineage>
        <taxon>Bacteria</taxon>
        <taxon>Bacillati</taxon>
        <taxon>Bacillota</taxon>
        <taxon>Bacilli</taxon>
        <taxon>Bacillales</taxon>
        <taxon>Bacillaceae</taxon>
        <taxon>Falsibacillus</taxon>
    </lineage>
</organism>
<dbReference type="Proteomes" id="UP000276770">
    <property type="component" value="Unassembled WGS sequence"/>
</dbReference>
<gene>
    <name evidence="1" type="ORF">D9X91_03560</name>
</gene>
<comment type="caution">
    <text evidence="1">The sequence shown here is derived from an EMBL/GenBank/DDBJ whole genome shotgun (WGS) entry which is preliminary data.</text>
</comment>
<accession>A0A3L7K599</accession>
<evidence type="ECO:0000313" key="2">
    <source>
        <dbReference type="Proteomes" id="UP000276770"/>
    </source>
</evidence>
<dbReference type="InterPro" id="IPR024255">
    <property type="entry name" value="GerPB"/>
</dbReference>
<proteinExistence type="predicted"/>
<dbReference type="OrthoDB" id="2971631at2"/>
<dbReference type="RefSeq" id="WP_121679191.1">
    <property type="nucleotide sequence ID" value="NZ_RCVZ01000002.1"/>
</dbReference>